<feature type="non-terminal residue" evidence="1">
    <location>
        <position position="1"/>
    </location>
</feature>
<proteinExistence type="predicted"/>
<protein>
    <submittedName>
        <fullName evidence="1">Uncharacterized protein</fullName>
    </submittedName>
</protein>
<comment type="caution">
    <text evidence="1">The sequence shown here is derived from an EMBL/GenBank/DDBJ whole genome shotgun (WGS) entry which is preliminary data.</text>
</comment>
<sequence>YQDMEAIYNQRIKNNKIEEVSTVVSSAPY</sequence>
<dbReference type="EMBL" id="BART01024652">
    <property type="protein sequence ID" value="GAG91567.1"/>
    <property type="molecule type" value="Genomic_DNA"/>
</dbReference>
<gene>
    <name evidence="1" type="ORF">S01H4_44453</name>
</gene>
<organism evidence="1">
    <name type="scientific">marine sediment metagenome</name>
    <dbReference type="NCBI Taxonomy" id="412755"/>
    <lineage>
        <taxon>unclassified sequences</taxon>
        <taxon>metagenomes</taxon>
        <taxon>ecological metagenomes</taxon>
    </lineage>
</organism>
<evidence type="ECO:0000313" key="1">
    <source>
        <dbReference type="EMBL" id="GAG91567.1"/>
    </source>
</evidence>
<name>X1CEP8_9ZZZZ</name>
<accession>X1CEP8</accession>
<reference evidence="1" key="1">
    <citation type="journal article" date="2014" name="Front. Microbiol.">
        <title>High frequency of phylogenetically diverse reductive dehalogenase-homologous genes in deep subseafloor sedimentary metagenomes.</title>
        <authorList>
            <person name="Kawai M."/>
            <person name="Futagami T."/>
            <person name="Toyoda A."/>
            <person name="Takaki Y."/>
            <person name="Nishi S."/>
            <person name="Hori S."/>
            <person name="Arai W."/>
            <person name="Tsubouchi T."/>
            <person name="Morono Y."/>
            <person name="Uchiyama I."/>
            <person name="Ito T."/>
            <person name="Fujiyama A."/>
            <person name="Inagaki F."/>
            <person name="Takami H."/>
        </authorList>
    </citation>
    <scope>NUCLEOTIDE SEQUENCE</scope>
    <source>
        <strain evidence="1">Expedition CK06-06</strain>
    </source>
</reference>
<dbReference type="AlphaFoldDB" id="X1CEP8"/>